<dbReference type="GO" id="GO:0009654">
    <property type="term" value="C:photosystem II oxygen evolving complex"/>
    <property type="evidence" value="ECO:0007669"/>
    <property type="project" value="InterPro"/>
</dbReference>
<comment type="caution">
    <text evidence="2">The sequence shown here is derived from an EMBL/GenBank/DDBJ whole genome shotgun (WGS) entry which is preliminary data.</text>
</comment>
<dbReference type="STRING" id="3983.A0A2C9VFJ9"/>
<dbReference type="SUPFAM" id="SSF55724">
    <property type="entry name" value="Mog1p/PsbP-like"/>
    <property type="match status" value="1"/>
</dbReference>
<name>A0A2C9VFJ9_MANES</name>
<accession>A0A2C9VFJ9</accession>
<dbReference type="GO" id="GO:0019898">
    <property type="term" value="C:extrinsic component of membrane"/>
    <property type="evidence" value="ECO:0007669"/>
    <property type="project" value="InterPro"/>
</dbReference>
<dbReference type="InterPro" id="IPR016123">
    <property type="entry name" value="Mog1/PsbP_a/b/a-sand"/>
</dbReference>
<evidence type="ECO:0000313" key="2">
    <source>
        <dbReference type="EMBL" id="OAY44063.1"/>
    </source>
</evidence>
<dbReference type="AlphaFoldDB" id="A0A2C9VFJ9"/>
<proteinExistence type="predicted"/>
<evidence type="ECO:0000259" key="1">
    <source>
        <dbReference type="Pfam" id="PF01789"/>
    </source>
</evidence>
<dbReference type="GO" id="GO:0005509">
    <property type="term" value="F:calcium ion binding"/>
    <property type="evidence" value="ECO:0007669"/>
    <property type="project" value="InterPro"/>
</dbReference>
<gene>
    <name evidence="2" type="ORF">MANES_08G119500v8</name>
</gene>
<dbReference type="OrthoDB" id="414405at2759"/>
<dbReference type="Gramene" id="Manes.08G119500.1.v8.1">
    <property type="protein sequence ID" value="Manes.08G119500.1.v8.1.CDS"/>
    <property type="gene ID" value="Manes.08G119500.v8.1"/>
</dbReference>
<dbReference type="PANTHER" id="PTHR31407:SF16">
    <property type="entry name" value="PSBP DOMAIN-CONTAINING PROTEIN 7, CHLOROPLASTIC"/>
    <property type="match status" value="1"/>
</dbReference>
<evidence type="ECO:0000313" key="3">
    <source>
        <dbReference type="Proteomes" id="UP000091857"/>
    </source>
</evidence>
<dbReference type="InterPro" id="IPR002683">
    <property type="entry name" value="PsbP_C"/>
</dbReference>
<dbReference type="Gene3D" id="3.40.1000.10">
    <property type="entry name" value="Mog1/PsbP, alpha/beta/alpha sandwich"/>
    <property type="match status" value="1"/>
</dbReference>
<dbReference type="Proteomes" id="UP000091857">
    <property type="component" value="Chromosome 8"/>
</dbReference>
<feature type="domain" description="PsbP C-terminal" evidence="1">
    <location>
        <begin position="97"/>
        <end position="279"/>
    </location>
</feature>
<reference evidence="3" key="1">
    <citation type="journal article" date="2016" name="Nat. Biotechnol.">
        <title>Sequencing wild and cultivated cassava and related species reveals extensive interspecific hybridization and genetic diversity.</title>
        <authorList>
            <person name="Bredeson J.V."/>
            <person name="Lyons J.B."/>
            <person name="Prochnik S.E."/>
            <person name="Wu G.A."/>
            <person name="Ha C.M."/>
            <person name="Edsinger-Gonzales E."/>
            <person name="Grimwood J."/>
            <person name="Schmutz J."/>
            <person name="Rabbi I.Y."/>
            <person name="Egesi C."/>
            <person name="Nauluvula P."/>
            <person name="Lebot V."/>
            <person name="Ndunguru J."/>
            <person name="Mkamilo G."/>
            <person name="Bart R.S."/>
            <person name="Setter T.L."/>
            <person name="Gleadow R.M."/>
            <person name="Kulakow P."/>
            <person name="Ferguson M.E."/>
            <person name="Rounsley S."/>
            <person name="Rokhsar D.S."/>
        </authorList>
    </citation>
    <scope>NUCLEOTIDE SEQUENCE [LARGE SCALE GENOMIC DNA]</scope>
    <source>
        <strain evidence="3">cv. AM560-2</strain>
    </source>
</reference>
<keyword evidence="3" id="KW-1185">Reference proteome</keyword>
<dbReference type="GO" id="GO:0048564">
    <property type="term" value="P:photosystem I assembly"/>
    <property type="evidence" value="ECO:0000318"/>
    <property type="project" value="GO_Central"/>
</dbReference>
<dbReference type="Pfam" id="PF01789">
    <property type="entry name" value="PsbP"/>
    <property type="match status" value="1"/>
</dbReference>
<dbReference type="EMBL" id="CM004394">
    <property type="protein sequence ID" value="OAY44063.1"/>
    <property type="molecule type" value="Genomic_DNA"/>
</dbReference>
<sequence>MALQYYFHACKNASLHGIYMTQSSGERKENIQEAARPPAEQFAPLASTFRRRLLVGTGSASLVAVGANFGGITSSLLGLSPESGRYLKLDVLYPIEGYSRCIQTNEGFEFIYPANWVGDQTLLYRAAEKKEFERSLDPPPLNNMRRKNVNEPVVAFGPPGSSGELNVSVIVSPVPLDFSIEAFGGPEKVGEAVVKTITSSSRQPDVKGTLIGSSLRKDSARNINYYELEFRVESPSFQRHNVAVCCARSGRLYTLNAQAPESAWPDVAADFHRIAGSFSLLS</sequence>
<dbReference type="NCBIfam" id="NF040946">
    <property type="entry name" value="PSII_PsbP"/>
    <property type="match status" value="1"/>
</dbReference>
<organism evidence="2 3">
    <name type="scientific">Manihot esculenta</name>
    <name type="common">Cassava</name>
    <name type="synonym">Jatropha manihot</name>
    <dbReference type="NCBI Taxonomy" id="3983"/>
    <lineage>
        <taxon>Eukaryota</taxon>
        <taxon>Viridiplantae</taxon>
        <taxon>Streptophyta</taxon>
        <taxon>Embryophyta</taxon>
        <taxon>Tracheophyta</taxon>
        <taxon>Spermatophyta</taxon>
        <taxon>Magnoliopsida</taxon>
        <taxon>eudicotyledons</taxon>
        <taxon>Gunneridae</taxon>
        <taxon>Pentapetalae</taxon>
        <taxon>rosids</taxon>
        <taxon>fabids</taxon>
        <taxon>Malpighiales</taxon>
        <taxon>Euphorbiaceae</taxon>
        <taxon>Crotonoideae</taxon>
        <taxon>Manihoteae</taxon>
        <taxon>Manihot</taxon>
    </lineage>
</organism>
<dbReference type="GO" id="GO:0009535">
    <property type="term" value="C:chloroplast thylakoid membrane"/>
    <property type="evidence" value="ECO:0000318"/>
    <property type="project" value="GO_Central"/>
</dbReference>
<dbReference type="PANTHER" id="PTHR31407">
    <property type="match status" value="1"/>
</dbReference>
<dbReference type="OMA" id="VLYPIQG"/>
<protein>
    <recommendedName>
        <fullName evidence="1">PsbP C-terminal domain-containing protein</fullName>
    </recommendedName>
</protein>